<dbReference type="Proteomes" id="UP000321393">
    <property type="component" value="Unassembled WGS sequence"/>
</dbReference>
<evidence type="ECO:0000256" key="1">
    <source>
        <dbReference type="SAM" id="MobiDB-lite"/>
    </source>
</evidence>
<dbReference type="EMBL" id="SSTE01011342">
    <property type="protein sequence ID" value="KAA0051096.1"/>
    <property type="molecule type" value="Genomic_DNA"/>
</dbReference>
<dbReference type="AlphaFoldDB" id="A0A5A7UA74"/>
<evidence type="ECO:0000313" key="5">
    <source>
        <dbReference type="Proteomes" id="UP000321947"/>
    </source>
</evidence>
<evidence type="ECO:0000313" key="3">
    <source>
        <dbReference type="EMBL" id="TYK02685.1"/>
    </source>
</evidence>
<feature type="compositionally biased region" description="Polar residues" evidence="1">
    <location>
        <begin position="7"/>
        <end position="21"/>
    </location>
</feature>
<comment type="caution">
    <text evidence="2">The sequence shown here is derived from an EMBL/GenBank/DDBJ whole genome shotgun (WGS) entry which is preliminary data.</text>
</comment>
<reference evidence="4 5" key="1">
    <citation type="submission" date="2019-08" db="EMBL/GenBank/DDBJ databases">
        <title>Draft genome sequences of two oriental melons (Cucumis melo L. var makuwa).</title>
        <authorList>
            <person name="Kwon S.-Y."/>
        </authorList>
    </citation>
    <scope>NUCLEOTIDE SEQUENCE [LARGE SCALE GENOMIC DNA]</scope>
    <source>
        <strain evidence="5">cv. Chang Bougi</strain>
        <strain evidence="4">cv. SW 3</strain>
        <tissue evidence="2">Leaf</tissue>
    </source>
</reference>
<accession>A0A5A7UA74</accession>
<dbReference type="Proteomes" id="UP000321947">
    <property type="component" value="Unassembled WGS sequence"/>
</dbReference>
<feature type="region of interest" description="Disordered" evidence="1">
    <location>
        <begin position="132"/>
        <end position="166"/>
    </location>
</feature>
<evidence type="ECO:0000313" key="2">
    <source>
        <dbReference type="EMBL" id="KAA0051096.1"/>
    </source>
</evidence>
<evidence type="ECO:0000313" key="4">
    <source>
        <dbReference type="Proteomes" id="UP000321393"/>
    </source>
</evidence>
<protein>
    <submittedName>
        <fullName evidence="2">Ty3-gypsy retrotransposon protein</fullName>
    </submittedName>
</protein>
<dbReference type="EMBL" id="SSTD01015426">
    <property type="protein sequence ID" value="TYK02685.1"/>
    <property type="molecule type" value="Genomic_DNA"/>
</dbReference>
<gene>
    <name evidence="3" type="ORF">E5676_scaffold1161G00110</name>
    <name evidence="2" type="ORF">E6C27_scaffold511G00380</name>
</gene>
<dbReference type="OrthoDB" id="2919534at2759"/>
<name>A0A5A7UA74_CUCMM</name>
<proteinExistence type="predicted"/>
<sequence>MEIVSCHTISTTEDDTSPSNSMEVALKPEDLISLGINDLLTLSREVKDTIIKILKNDDVSTIAASPTKMCDSCCISISFSDEDLLLGSKIHNRPLYVSGYVREQKLNQILIDNGSAVNILSKSTMNQLGTYKHEQGTITTKKSNEGDALNGQENDEPMTQAKSEALESEKIAIPQKKVSNPHVLCYIPLSRRKKRESLFAECLKNLTVRSIEILKESFTLPLIKIDKGEAKRLENKGIEGFLSER</sequence>
<organism evidence="2 4">
    <name type="scientific">Cucumis melo var. makuwa</name>
    <name type="common">Oriental melon</name>
    <dbReference type="NCBI Taxonomy" id="1194695"/>
    <lineage>
        <taxon>Eukaryota</taxon>
        <taxon>Viridiplantae</taxon>
        <taxon>Streptophyta</taxon>
        <taxon>Embryophyta</taxon>
        <taxon>Tracheophyta</taxon>
        <taxon>Spermatophyta</taxon>
        <taxon>Magnoliopsida</taxon>
        <taxon>eudicotyledons</taxon>
        <taxon>Gunneridae</taxon>
        <taxon>Pentapetalae</taxon>
        <taxon>rosids</taxon>
        <taxon>fabids</taxon>
        <taxon>Cucurbitales</taxon>
        <taxon>Cucurbitaceae</taxon>
        <taxon>Benincaseae</taxon>
        <taxon>Cucumis</taxon>
    </lineage>
</organism>
<feature type="region of interest" description="Disordered" evidence="1">
    <location>
        <begin position="1"/>
        <end position="21"/>
    </location>
</feature>